<comment type="caution">
    <text evidence="1">The sequence shown here is derived from an EMBL/GenBank/DDBJ whole genome shotgun (WGS) entry which is preliminary data.</text>
</comment>
<accession>A0A9P8RQV7</accession>
<evidence type="ECO:0000313" key="1">
    <source>
        <dbReference type="EMBL" id="KAH0561989.1"/>
    </source>
</evidence>
<evidence type="ECO:0000313" key="2">
    <source>
        <dbReference type="Proteomes" id="UP000750711"/>
    </source>
</evidence>
<protein>
    <submittedName>
        <fullName evidence="1">Uncharacterized protein</fullName>
    </submittedName>
</protein>
<sequence length="297" mass="33028">MAKIPLAARRNFRDVWEAKKSEIEAAISQLLGVAWVVEVDPQVLHSCGEGWSKDRPGEVVAGYIEYLIENLRIFLNSYGDDGKEELNVLCEHHQITIVPDDTGRVIYSGCDIKGGVFRILFAAHHLGTNAYDATRYLHEAFLHISPRTGQKMNLIARNSIRTDYLPGIEVVRAAIADILNIPDIRLTPNFEENYAVLDGSRDAPSGWEKNLGAFTLAYFVGLRGTLEYERFAGDAMMQEGFLDVVSGREVSLRIVKKMVKGTYNEAVVEGGVLYLQTTAGDWSCNINDAASNIMELL</sequence>
<dbReference type="EMBL" id="JAGHQM010000436">
    <property type="protein sequence ID" value="KAH0561989.1"/>
    <property type="molecule type" value="Genomic_DNA"/>
</dbReference>
<keyword evidence="2" id="KW-1185">Reference proteome</keyword>
<reference evidence="1" key="1">
    <citation type="submission" date="2021-03" db="EMBL/GenBank/DDBJ databases">
        <title>Comparative genomics and phylogenomic investigation of the class Geoglossomycetes provide insights into ecological specialization and systematics.</title>
        <authorList>
            <person name="Melie T."/>
            <person name="Pirro S."/>
            <person name="Miller A.N."/>
            <person name="Quandt A."/>
        </authorList>
    </citation>
    <scope>NUCLEOTIDE SEQUENCE</scope>
    <source>
        <strain evidence="1">CAQ_001_2017</strain>
    </source>
</reference>
<dbReference type="AlphaFoldDB" id="A0A9P8RQV7"/>
<organism evidence="1 2">
    <name type="scientific">Trichoglossum hirsutum</name>
    <dbReference type="NCBI Taxonomy" id="265104"/>
    <lineage>
        <taxon>Eukaryota</taxon>
        <taxon>Fungi</taxon>
        <taxon>Dikarya</taxon>
        <taxon>Ascomycota</taxon>
        <taxon>Pezizomycotina</taxon>
        <taxon>Geoglossomycetes</taxon>
        <taxon>Geoglossales</taxon>
        <taxon>Geoglossaceae</taxon>
        <taxon>Trichoglossum</taxon>
    </lineage>
</organism>
<dbReference type="Proteomes" id="UP000750711">
    <property type="component" value="Unassembled WGS sequence"/>
</dbReference>
<gene>
    <name evidence="1" type="ORF">GP486_003308</name>
</gene>
<proteinExistence type="predicted"/>
<name>A0A9P8RQV7_9PEZI</name>